<accession>A0A1L3Q010</accession>
<sequence>MKVIIDTNGIMLPAQFGVDIFAELRRLGFDQFLLPTAILHELDGLVRRCRGKDKMAAKLAISLSQRCDIIEGEGFADDVIVRLAPVYDAAVLTNDIGLQQRLKEKEIPIVRLRQKNKLDFL</sequence>
<dbReference type="RefSeq" id="WP_072560403.1">
    <property type="nucleotide sequence ID" value="NZ_CP017921.1"/>
</dbReference>
<evidence type="ECO:0000313" key="5">
    <source>
        <dbReference type="Proteomes" id="UP000186879"/>
    </source>
</evidence>
<dbReference type="EMBL" id="CP017921">
    <property type="protein sequence ID" value="APH38193.1"/>
    <property type="molecule type" value="Genomic_DNA"/>
</dbReference>
<dbReference type="STRING" id="2177.BHR79_00980"/>
<reference evidence="2 5" key="1">
    <citation type="submission" date="2016-10" db="EMBL/GenBank/DDBJ databases">
        <title>Methanohalophilus halophilus.</title>
        <authorList>
            <person name="L'haridon S."/>
        </authorList>
    </citation>
    <scope>NUCLEOTIDE SEQUENCE [LARGE SCALE GENOMIC DNA]</scope>
    <source>
        <strain evidence="2 5">Z-7982</strain>
    </source>
</reference>
<dbReference type="InterPro" id="IPR029060">
    <property type="entry name" value="PIN-like_dom_sf"/>
</dbReference>
<keyword evidence="5" id="KW-1185">Reference proteome</keyword>
<evidence type="ECO:0000313" key="7">
    <source>
        <dbReference type="Proteomes" id="UP000267921"/>
    </source>
</evidence>
<feature type="domain" description="PIN" evidence="1">
    <location>
        <begin position="1"/>
        <end position="100"/>
    </location>
</feature>
<reference evidence="4 6" key="2">
    <citation type="submission" date="2016-10" db="EMBL/GenBank/DDBJ databases">
        <authorList>
            <person name="de Groot N.N."/>
        </authorList>
    </citation>
    <scope>NUCLEOTIDE SEQUENCE [LARGE SCALE GENOMIC DNA]</scope>
    <source>
        <strain evidence="4 6">Z-7982</strain>
    </source>
</reference>
<reference evidence="3 7" key="3">
    <citation type="submission" date="2018-10" db="EMBL/GenBank/DDBJ databases">
        <title>Cultivation of a novel Methanohalophilus strain from Kebrit Deep of the Red Sea and a genomic comparison of members of the genus Methanohalophilus.</title>
        <authorList>
            <person name="Guan Y."/>
            <person name="Ngugi D.K."/>
            <person name="Stingl U."/>
        </authorList>
    </citation>
    <scope>NUCLEOTIDE SEQUENCE [LARGE SCALE GENOMIC DNA]</scope>
    <source>
        <strain evidence="3 7">DSM 3094</strain>
    </source>
</reference>
<dbReference type="Gene3D" id="3.40.50.1010">
    <property type="entry name" value="5'-nuclease"/>
    <property type="match status" value="1"/>
</dbReference>
<evidence type="ECO:0000313" key="6">
    <source>
        <dbReference type="Proteomes" id="UP000198669"/>
    </source>
</evidence>
<dbReference type="CDD" id="cd09879">
    <property type="entry name" value="PIN_VapC_AF0591-like"/>
    <property type="match status" value="1"/>
</dbReference>
<gene>
    <name evidence="2" type="ORF">BHR79_00980</name>
    <name evidence="3" type="ORF">EFE40_01820</name>
    <name evidence="4" type="ORF">SAMN04515625_0011</name>
</gene>
<dbReference type="OrthoDB" id="15280at2157"/>
<evidence type="ECO:0000313" key="2">
    <source>
        <dbReference type="EMBL" id="APH38193.1"/>
    </source>
</evidence>
<evidence type="ECO:0000259" key="1">
    <source>
        <dbReference type="SMART" id="SM00670"/>
    </source>
</evidence>
<protein>
    <submittedName>
        <fullName evidence="2">DNA-binding protein</fullName>
    </submittedName>
</protein>
<keyword evidence="2" id="KW-0238">DNA-binding</keyword>
<dbReference type="Proteomes" id="UP000267921">
    <property type="component" value="Unassembled WGS sequence"/>
</dbReference>
<organism evidence="2 5">
    <name type="scientific">Methanohalophilus halophilus</name>
    <dbReference type="NCBI Taxonomy" id="2177"/>
    <lineage>
        <taxon>Archaea</taxon>
        <taxon>Methanobacteriati</taxon>
        <taxon>Methanobacteriota</taxon>
        <taxon>Stenosarchaea group</taxon>
        <taxon>Methanomicrobia</taxon>
        <taxon>Methanosarcinales</taxon>
        <taxon>Methanosarcinaceae</taxon>
        <taxon>Methanohalophilus</taxon>
    </lineage>
</organism>
<dbReference type="Pfam" id="PF18477">
    <property type="entry name" value="PIN_9"/>
    <property type="match status" value="1"/>
</dbReference>
<proteinExistence type="predicted"/>
<dbReference type="Proteomes" id="UP000186879">
    <property type="component" value="Chromosome"/>
</dbReference>
<dbReference type="InterPro" id="IPR002716">
    <property type="entry name" value="PIN_dom"/>
</dbReference>
<dbReference type="EMBL" id="FNMU01000001">
    <property type="protein sequence ID" value="SDV99385.1"/>
    <property type="molecule type" value="Genomic_DNA"/>
</dbReference>
<evidence type="ECO:0000313" key="3">
    <source>
        <dbReference type="EMBL" id="RNI10940.1"/>
    </source>
</evidence>
<dbReference type="KEGG" id="mhaz:BHR79_00980"/>
<dbReference type="SUPFAM" id="SSF88723">
    <property type="entry name" value="PIN domain-like"/>
    <property type="match status" value="1"/>
</dbReference>
<dbReference type="GeneID" id="30582284"/>
<dbReference type="SMART" id="SM00670">
    <property type="entry name" value="PINc"/>
    <property type="match status" value="1"/>
</dbReference>
<evidence type="ECO:0000313" key="4">
    <source>
        <dbReference type="EMBL" id="SDV99385.1"/>
    </source>
</evidence>
<dbReference type="GO" id="GO:0003677">
    <property type="term" value="F:DNA binding"/>
    <property type="evidence" value="ECO:0007669"/>
    <property type="project" value="UniProtKB-KW"/>
</dbReference>
<name>A0A1L3Q010_9EURY</name>
<dbReference type="Proteomes" id="UP000198669">
    <property type="component" value="Unassembled WGS sequence"/>
</dbReference>
<dbReference type="EMBL" id="RJJG01000001">
    <property type="protein sequence ID" value="RNI10940.1"/>
    <property type="molecule type" value="Genomic_DNA"/>
</dbReference>
<dbReference type="AlphaFoldDB" id="A0A1L3Q010"/>
<dbReference type="InterPro" id="IPR041120">
    <property type="entry name" value="PIN_9"/>
</dbReference>